<dbReference type="Proteomes" id="UP001370490">
    <property type="component" value="Unassembled WGS sequence"/>
</dbReference>
<dbReference type="GO" id="GO:0005975">
    <property type="term" value="P:carbohydrate metabolic process"/>
    <property type="evidence" value="ECO:0007669"/>
    <property type="project" value="InterPro"/>
</dbReference>
<proteinExistence type="predicted"/>
<feature type="domain" description="GH16" evidence="3">
    <location>
        <begin position="1"/>
        <end position="86"/>
    </location>
</feature>
<dbReference type="Gene3D" id="2.60.120.200">
    <property type="match status" value="1"/>
</dbReference>
<keyword evidence="1 4" id="KW-0378">Hydrolase</keyword>
<comment type="caution">
    <text evidence="4">The sequence shown here is derived from an EMBL/GenBank/DDBJ whole genome shotgun (WGS) entry which is preliminary data.</text>
</comment>
<dbReference type="PANTHER" id="PTHR31062">
    <property type="entry name" value="XYLOGLUCAN ENDOTRANSGLUCOSYLASE/HYDROLASE PROTEIN 8-RELATED"/>
    <property type="match status" value="1"/>
</dbReference>
<gene>
    <name evidence="4" type="ORF">RJ641_027454</name>
</gene>
<dbReference type="EMBL" id="JBAMMX010000004">
    <property type="protein sequence ID" value="KAK6942077.1"/>
    <property type="molecule type" value="Genomic_DNA"/>
</dbReference>
<dbReference type="InterPro" id="IPR044791">
    <property type="entry name" value="Beta-glucanase/XTH"/>
</dbReference>
<dbReference type="GO" id="GO:0004553">
    <property type="term" value="F:hydrolase activity, hydrolyzing O-glycosyl compounds"/>
    <property type="evidence" value="ECO:0007669"/>
    <property type="project" value="InterPro"/>
</dbReference>
<reference evidence="4 5" key="1">
    <citation type="submission" date="2023-12" db="EMBL/GenBank/DDBJ databases">
        <title>A high-quality genome assembly for Dillenia turbinata (Dilleniales).</title>
        <authorList>
            <person name="Chanderbali A."/>
        </authorList>
    </citation>
    <scope>NUCLEOTIDE SEQUENCE [LARGE SCALE GENOMIC DNA]</scope>
    <source>
        <strain evidence="4">LSX21</strain>
        <tissue evidence="4">Leaf</tissue>
    </source>
</reference>
<organism evidence="4 5">
    <name type="scientific">Dillenia turbinata</name>
    <dbReference type="NCBI Taxonomy" id="194707"/>
    <lineage>
        <taxon>Eukaryota</taxon>
        <taxon>Viridiplantae</taxon>
        <taxon>Streptophyta</taxon>
        <taxon>Embryophyta</taxon>
        <taxon>Tracheophyta</taxon>
        <taxon>Spermatophyta</taxon>
        <taxon>Magnoliopsida</taxon>
        <taxon>eudicotyledons</taxon>
        <taxon>Gunneridae</taxon>
        <taxon>Pentapetalae</taxon>
        <taxon>Dilleniales</taxon>
        <taxon>Dilleniaceae</taxon>
        <taxon>Dillenia</taxon>
    </lineage>
</organism>
<accession>A0AAN8ZLM7</accession>
<dbReference type="PROSITE" id="PS51762">
    <property type="entry name" value="GH16_2"/>
    <property type="match status" value="1"/>
</dbReference>
<keyword evidence="2" id="KW-0326">Glycosidase</keyword>
<protein>
    <submittedName>
        <fullName evidence="4">Glycoside hydrolase family 16</fullName>
    </submittedName>
</protein>
<keyword evidence="5" id="KW-1185">Reference proteome</keyword>
<name>A0AAN8ZLM7_9MAGN</name>
<dbReference type="Pfam" id="PF00722">
    <property type="entry name" value="Glyco_hydro_16"/>
    <property type="match status" value="1"/>
</dbReference>
<evidence type="ECO:0000313" key="4">
    <source>
        <dbReference type="EMBL" id="KAK6942077.1"/>
    </source>
</evidence>
<evidence type="ECO:0000256" key="2">
    <source>
        <dbReference type="ARBA" id="ARBA00023295"/>
    </source>
</evidence>
<dbReference type="SUPFAM" id="SSF49899">
    <property type="entry name" value="Concanavalin A-like lectins/glucanases"/>
    <property type="match status" value="1"/>
</dbReference>
<dbReference type="InterPro" id="IPR013320">
    <property type="entry name" value="ConA-like_dom_sf"/>
</dbReference>
<sequence length="86" mass="10273">MIHDLGFDCSDGFHEYAIKWDPNWIEWWIDGKMIKRVVMVENEGFHEKPMFLYASVWDASYIDDARWTGPYIGCNAPYVCEYTIHF</sequence>
<evidence type="ECO:0000256" key="1">
    <source>
        <dbReference type="ARBA" id="ARBA00022801"/>
    </source>
</evidence>
<evidence type="ECO:0000259" key="3">
    <source>
        <dbReference type="PROSITE" id="PS51762"/>
    </source>
</evidence>
<dbReference type="AlphaFoldDB" id="A0AAN8ZLM7"/>
<evidence type="ECO:0000313" key="5">
    <source>
        <dbReference type="Proteomes" id="UP001370490"/>
    </source>
</evidence>
<dbReference type="InterPro" id="IPR000757">
    <property type="entry name" value="Beta-glucanase-like"/>
</dbReference>